<dbReference type="PANTHER" id="PTHR38588:SF1">
    <property type="entry name" value="BLL0334 PROTEIN"/>
    <property type="match status" value="1"/>
</dbReference>
<dbReference type="Gene3D" id="3.30.530.20">
    <property type="match status" value="1"/>
</dbReference>
<evidence type="ECO:0000313" key="2">
    <source>
        <dbReference type="Proteomes" id="UP000184363"/>
    </source>
</evidence>
<dbReference type="PANTHER" id="PTHR38588">
    <property type="entry name" value="BLL0334 PROTEIN"/>
    <property type="match status" value="1"/>
</dbReference>
<keyword evidence="2" id="KW-1185">Reference proteome</keyword>
<dbReference type="EMBL" id="FRAP01000003">
    <property type="protein sequence ID" value="SHK14173.1"/>
    <property type="molecule type" value="Genomic_DNA"/>
</dbReference>
<organism evidence="1 2">
    <name type="scientific">Pseudonocardia thermophila</name>
    <dbReference type="NCBI Taxonomy" id="1848"/>
    <lineage>
        <taxon>Bacteria</taxon>
        <taxon>Bacillati</taxon>
        <taxon>Actinomycetota</taxon>
        <taxon>Actinomycetes</taxon>
        <taxon>Pseudonocardiales</taxon>
        <taxon>Pseudonocardiaceae</taxon>
        <taxon>Pseudonocardia</taxon>
    </lineage>
</organism>
<dbReference type="STRING" id="1848.SAMN05443637_10345"/>
<dbReference type="OrthoDB" id="9808623at2"/>
<sequence>MEIVNDFEVAAGIDDVWTFFTDVPRIAPCLPGAELVGDDGAGTYEGKVVARLGPVKLNFSGTVRIVEADESAHRLVLKAAGAEDKGKGTADLTLTATLAPAGGRTKVHVVQDLVISGAAAQFGRGMIADVTSVLMASFAECLEHSITSGGRGGTATAVRGGTATAVRGGTATAVRAAAPASGFAIGLRAALLALKRVFARFFLPYDRNR</sequence>
<dbReference type="CDD" id="cd07823">
    <property type="entry name" value="SRPBCC_5"/>
    <property type="match status" value="1"/>
</dbReference>
<dbReference type="AlphaFoldDB" id="A0A1M6Q1V5"/>
<name>A0A1M6Q1V5_PSETH</name>
<reference evidence="1 2" key="1">
    <citation type="submission" date="2016-11" db="EMBL/GenBank/DDBJ databases">
        <authorList>
            <person name="Jaros S."/>
            <person name="Januszkiewicz K."/>
            <person name="Wedrychowicz H."/>
        </authorList>
    </citation>
    <scope>NUCLEOTIDE SEQUENCE [LARGE SCALE GENOMIC DNA]</scope>
    <source>
        <strain evidence="1 2">DSM 43832</strain>
    </source>
</reference>
<proteinExistence type="predicted"/>
<dbReference type="InterPro" id="IPR010419">
    <property type="entry name" value="CO_DH_gsu"/>
</dbReference>
<dbReference type="InterPro" id="IPR023393">
    <property type="entry name" value="START-like_dom_sf"/>
</dbReference>
<dbReference type="Pfam" id="PF06240">
    <property type="entry name" value="COXG"/>
    <property type="match status" value="1"/>
</dbReference>
<dbReference type="Proteomes" id="UP000184363">
    <property type="component" value="Unassembled WGS sequence"/>
</dbReference>
<accession>A0A1M6Q1V5</accession>
<dbReference type="SUPFAM" id="SSF55961">
    <property type="entry name" value="Bet v1-like"/>
    <property type="match status" value="1"/>
</dbReference>
<evidence type="ECO:0000313" key="1">
    <source>
        <dbReference type="EMBL" id="SHK14173.1"/>
    </source>
</evidence>
<protein>
    <submittedName>
        <fullName evidence="1">Carbon monoxide dehydrogenase subunit G</fullName>
    </submittedName>
</protein>
<gene>
    <name evidence="1" type="ORF">SAMN05443637_10345</name>
</gene>
<dbReference type="RefSeq" id="WP_073455613.1">
    <property type="nucleotide sequence ID" value="NZ_FRAP01000003.1"/>
</dbReference>